<keyword evidence="2" id="KW-1185">Reference proteome</keyword>
<evidence type="ECO:0000313" key="1">
    <source>
        <dbReference type="EMBL" id="KAJ0027726.1"/>
    </source>
</evidence>
<organism evidence="1 2">
    <name type="scientific">Pistacia integerrima</name>
    <dbReference type="NCBI Taxonomy" id="434235"/>
    <lineage>
        <taxon>Eukaryota</taxon>
        <taxon>Viridiplantae</taxon>
        <taxon>Streptophyta</taxon>
        <taxon>Embryophyta</taxon>
        <taxon>Tracheophyta</taxon>
        <taxon>Spermatophyta</taxon>
        <taxon>Magnoliopsida</taxon>
        <taxon>eudicotyledons</taxon>
        <taxon>Gunneridae</taxon>
        <taxon>Pentapetalae</taxon>
        <taxon>rosids</taxon>
        <taxon>malvids</taxon>
        <taxon>Sapindales</taxon>
        <taxon>Anacardiaceae</taxon>
        <taxon>Pistacia</taxon>
    </lineage>
</organism>
<dbReference type="EMBL" id="CM047744">
    <property type="protein sequence ID" value="KAJ0027726.1"/>
    <property type="molecule type" value="Genomic_DNA"/>
</dbReference>
<comment type="caution">
    <text evidence="1">The sequence shown here is derived from an EMBL/GenBank/DDBJ whole genome shotgun (WGS) entry which is preliminary data.</text>
</comment>
<protein>
    <submittedName>
        <fullName evidence="1">Uncharacterized protein</fullName>
    </submittedName>
</protein>
<reference evidence="2" key="1">
    <citation type="journal article" date="2023" name="G3 (Bethesda)">
        <title>Genome assembly and association tests identify interacting loci associated with vigor, precocity, and sex in interspecific pistachio rootstocks.</title>
        <authorList>
            <person name="Palmer W."/>
            <person name="Jacygrad E."/>
            <person name="Sagayaradj S."/>
            <person name="Cavanaugh K."/>
            <person name="Han R."/>
            <person name="Bertier L."/>
            <person name="Beede B."/>
            <person name="Kafkas S."/>
            <person name="Golino D."/>
            <person name="Preece J."/>
            <person name="Michelmore R."/>
        </authorList>
    </citation>
    <scope>NUCLEOTIDE SEQUENCE [LARGE SCALE GENOMIC DNA]</scope>
</reference>
<sequence>MESSRVIFQQYYLSQGRSPVWACHSIFSEIRLIHQILLIIDHYFLYLSPFAVSRLNQERMAANRGQGGIQQLLAAEQEAQHIVNAARAAKMARLKQAKEEAEKEIAEYRAQVERDFQRKVAESSGDSGANVKRLEKETETKISQLKTETEKISYDVVQMILKHVTTVKN</sequence>
<proteinExistence type="predicted"/>
<dbReference type="Proteomes" id="UP001163603">
    <property type="component" value="Chromosome 9"/>
</dbReference>
<accession>A0ACC0Y036</accession>
<evidence type="ECO:0000313" key="2">
    <source>
        <dbReference type="Proteomes" id="UP001163603"/>
    </source>
</evidence>
<name>A0ACC0Y036_9ROSI</name>
<gene>
    <name evidence="1" type="ORF">Pint_35617</name>
</gene>